<protein>
    <submittedName>
        <fullName evidence="1">Type II secretory pathway pseudopilin PulG</fullName>
    </submittedName>
</protein>
<accession>A0A7W8HHE9</accession>
<evidence type="ECO:0000313" key="2">
    <source>
        <dbReference type="Proteomes" id="UP000532440"/>
    </source>
</evidence>
<keyword evidence="2" id="KW-1185">Reference proteome</keyword>
<gene>
    <name evidence="1" type="ORF">HNQ70_002074</name>
</gene>
<reference evidence="1 2" key="1">
    <citation type="submission" date="2020-08" db="EMBL/GenBank/DDBJ databases">
        <title>Genomic Encyclopedia of Type Strains, Phase IV (KMG-IV): sequencing the most valuable type-strain genomes for metagenomic binning, comparative biology and taxonomic classification.</title>
        <authorList>
            <person name="Goeker M."/>
        </authorList>
    </citation>
    <scope>NUCLEOTIDE SEQUENCE [LARGE SCALE GENOMIC DNA]</scope>
    <source>
        <strain evidence="1 2">DSM 29781</strain>
    </source>
</reference>
<comment type="caution">
    <text evidence="1">The sequence shown here is derived from an EMBL/GenBank/DDBJ whole genome shotgun (WGS) entry which is preliminary data.</text>
</comment>
<sequence length="429" mass="43960">MRNRSASPCRHGGFALLELALSLLVLGIVLSVGLPMLSLQLRSASGATNAASVRAAADALVGHAVSSGGLPGPYRFDGTGSELANSDEVRSALRLSDGAPVRSSAGAPGALPADLLGVRGSGHQSHALLYDVHPGLRSDLPYVFSTAPYGSAGESSTEGTGGSSVQLCRNLNTLIELERLGRAGAAGHVLPLPRAWRDASSFLEPGKNSTVMAAVVVRRNGSGLWQLDRENNVVAKTGLYTKDAAELRIYENPATRVDPGAYDGDVAAISLPALREALLSSGQCRGGAAACRNNQLHVTFQNDVTVRTSTDGAAGPSIGATMLWSIDGTVFEPIGAGQSASYCVDAFALQATESAKTLSIRFASATAAQAASDADKARVLAGAAGWVTRETLDGGGRQEIVLRCGGIGSYESTTPDVLVTTGVSCSALN</sequence>
<dbReference type="RefSeq" id="WP_183967096.1">
    <property type="nucleotide sequence ID" value="NZ_BAABEW010000002.1"/>
</dbReference>
<evidence type="ECO:0000313" key="1">
    <source>
        <dbReference type="EMBL" id="MBB5272060.1"/>
    </source>
</evidence>
<dbReference type="AlphaFoldDB" id="A0A7W8HHE9"/>
<proteinExistence type="predicted"/>
<name>A0A7W8HHE9_9BURK</name>
<organism evidence="1 2">
    <name type="scientific">Quisquiliibacterium transsilvanicum</name>
    <dbReference type="NCBI Taxonomy" id="1549638"/>
    <lineage>
        <taxon>Bacteria</taxon>
        <taxon>Pseudomonadati</taxon>
        <taxon>Pseudomonadota</taxon>
        <taxon>Betaproteobacteria</taxon>
        <taxon>Burkholderiales</taxon>
        <taxon>Burkholderiaceae</taxon>
        <taxon>Quisquiliibacterium</taxon>
    </lineage>
</organism>
<dbReference type="EMBL" id="JACHGB010000004">
    <property type="protein sequence ID" value="MBB5272060.1"/>
    <property type="molecule type" value="Genomic_DNA"/>
</dbReference>
<dbReference type="Proteomes" id="UP000532440">
    <property type="component" value="Unassembled WGS sequence"/>
</dbReference>